<protein>
    <submittedName>
        <fullName evidence="1">SGNH/GDSL hydrolase family protein</fullName>
    </submittedName>
</protein>
<evidence type="ECO:0000313" key="1">
    <source>
        <dbReference type="EMBL" id="MCO5978897.1"/>
    </source>
</evidence>
<name>A0ABT1BU23_9BURK</name>
<organism evidence="1 2">
    <name type="scientific">Ideonella oryzae</name>
    <dbReference type="NCBI Taxonomy" id="2937441"/>
    <lineage>
        <taxon>Bacteria</taxon>
        <taxon>Pseudomonadati</taxon>
        <taxon>Pseudomonadota</taxon>
        <taxon>Betaproteobacteria</taxon>
        <taxon>Burkholderiales</taxon>
        <taxon>Sphaerotilaceae</taxon>
        <taxon>Ideonella</taxon>
    </lineage>
</organism>
<accession>A0ABT1BU23</accession>
<comment type="caution">
    <text evidence="1">The sequence shown here is derived from an EMBL/GenBank/DDBJ whole genome shotgun (WGS) entry which is preliminary data.</text>
</comment>
<dbReference type="GO" id="GO:0016787">
    <property type="term" value="F:hydrolase activity"/>
    <property type="evidence" value="ECO:0007669"/>
    <property type="project" value="UniProtKB-KW"/>
</dbReference>
<sequence>MTRVLVLGALSLLLLAAVALAILLANGRLGPAERGLPGIPIGVLGDSDSQSYQGRIPVGPVGPPVGGTFHATTFQWPEVLARMRGDQLNLGPWGIWGVPRWQSMARLRDGLGLHWRAPRKEDHRHNLAWASGCETLMEGHWRQAPRLLDIMDEDPVWWQRGVVVIRTGVNNFGKESLDLLAEDPDSPVAMGQMNACVKAIRQTIELIRGRHPDTRFVLVGIYNNVHWPGYFSKFQSSRAQQNIAAGLDHFDKGLQALVRQDPGRRAFFDDRAWFERLWGGRGDDGRPAYRPVDLGLGWRVTNSEGDDPRNAVLANGHAGLVWNVLWVQSLVSLMRTSFGMDIPPVSDDEARAFVAKSLASPPPP</sequence>
<keyword evidence="1" id="KW-0378">Hydrolase</keyword>
<proteinExistence type="predicted"/>
<dbReference type="Gene3D" id="3.40.50.1110">
    <property type="entry name" value="SGNH hydrolase"/>
    <property type="match status" value="1"/>
</dbReference>
<reference evidence="1 2" key="1">
    <citation type="submission" date="2022-06" db="EMBL/GenBank/DDBJ databases">
        <title>Ideonella sp. NS12-5 Genome sequencing and assembly.</title>
        <authorList>
            <person name="Jung Y."/>
        </authorList>
    </citation>
    <scope>NUCLEOTIDE SEQUENCE [LARGE SCALE GENOMIC DNA]</scope>
    <source>
        <strain evidence="1 2">NS12-5</strain>
    </source>
</reference>
<dbReference type="SUPFAM" id="SSF52266">
    <property type="entry name" value="SGNH hydrolase"/>
    <property type="match status" value="1"/>
</dbReference>
<gene>
    <name evidence="1" type="ORF">M0L44_19535</name>
</gene>
<dbReference type="Proteomes" id="UP001204851">
    <property type="component" value="Unassembled WGS sequence"/>
</dbReference>
<dbReference type="EMBL" id="JAMXMC010000014">
    <property type="protein sequence ID" value="MCO5978897.1"/>
    <property type="molecule type" value="Genomic_DNA"/>
</dbReference>
<dbReference type="InterPro" id="IPR036514">
    <property type="entry name" value="SGNH_hydro_sf"/>
</dbReference>
<keyword evidence="2" id="KW-1185">Reference proteome</keyword>
<evidence type="ECO:0000313" key="2">
    <source>
        <dbReference type="Proteomes" id="UP001204851"/>
    </source>
</evidence>